<dbReference type="PANTHER" id="PTHR22916">
    <property type="entry name" value="GLYCOSYLTRANSFERASE"/>
    <property type="match status" value="1"/>
</dbReference>
<protein>
    <submittedName>
        <fullName evidence="4">Putative glycosyltransferase EpsJ</fullName>
        <ecNumber evidence="4">2.4.-.-</ecNumber>
    </submittedName>
</protein>
<dbReference type="Pfam" id="PF00535">
    <property type="entry name" value="Glycos_transf_2"/>
    <property type="match status" value="1"/>
</dbReference>
<dbReference type="AlphaFoldDB" id="A0A0P0GFD3"/>
<evidence type="ECO:0000256" key="1">
    <source>
        <dbReference type="ARBA" id="ARBA00022676"/>
    </source>
</evidence>
<dbReference type="InterPro" id="IPR029044">
    <property type="entry name" value="Nucleotide-diphossugar_trans"/>
</dbReference>
<evidence type="ECO:0000259" key="3">
    <source>
        <dbReference type="Pfam" id="PF00535"/>
    </source>
</evidence>
<evidence type="ECO:0000313" key="5">
    <source>
        <dbReference type="Proteomes" id="UP000061809"/>
    </source>
</evidence>
<keyword evidence="2 4" id="KW-0808">Transferase</keyword>
<name>A0A0P0GFD3_9BACE</name>
<dbReference type="InterPro" id="IPR001173">
    <property type="entry name" value="Glyco_trans_2-like"/>
</dbReference>
<organism evidence="4 5">
    <name type="scientific">Bacteroides cellulosilyticus</name>
    <dbReference type="NCBI Taxonomy" id="246787"/>
    <lineage>
        <taxon>Bacteria</taxon>
        <taxon>Pseudomonadati</taxon>
        <taxon>Bacteroidota</taxon>
        <taxon>Bacteroidia</taxon>
        <taxon>Bacteroidales</taxon>
        <taxon>Bacteroidaceae</taxon>
        <taxon>Bacteroides</taxon>
    </lineage>
</organism>
<dbReference type="EMBL" id="CP012801">
    <property type="protein sequence ID" value="ALJ59705.1"/>
    <property type="molecule type" value="Genomic_DNA"/>
</dbReference>
<dbReference type="SUPFAM" id="SSF53448">
    <property type="entry name" value="Nucleotide-diphospho-sugar transferases"/>
    <property type="match status" value="1"/>
</dbReference>
<feature type="domain" description="Glycosyltransferase 2-like" evidence="3">
    <location>
        <begin position="11"/>
        <end position="176"/>
    </location>
</feature>
<dbReference type="KEGG" id="bcel:BcellWH2_02466"/>
<evidence type="ECO:0000256" key="2">
    <source>
        <dbReference type="ARBA" id="ARBA00022679"/>
    </source>
</evidence>
<sequence length="332" mass="38839">MDETKALPLISIIVPVYNVKDYVEKCLDSICGQSYTNLEIVVVDDGSTDGSGKICDAYASKDRRIKVIHRKNGGLSAARNEGLDAATGEFLGFVDSDDWIDLDMFKFLYELLETEEADISICSHYIEKSGRTKIKYSSDEVLNLVPCDAMRLLVEDDIIRNFAWDKLYRRTLFHELRFPQGRYFEDIAVMYKVFYQARKIVMKGCPKYHYMVRTNSITGSKYNPEKEYHMFLAVYEQCTFIQEKELWDKAPVFIIRSGVHLMDHIMLVPSSPFVEEIVRDVLNKMHQYDNFSFRQIGMAIAVKRWAIYHNLSRYRSVYRFVRSVFKSKSHRF</sequence>
<evidence type="ECO:0000313" key="4">
    <source>
        <dbReference type="EMBL" id="ALJ59705.1"/>
    </source>
</evidence>
<dbReference type="Gene3D" id="3.90.550.10">
    <property type="entry name" value="Spore Coat Polysaccharide Biosynthesis Protein SpsA, Chain A"/>
    <property type="match status" value="1"/>
</dbReference>
<dbReference type="Proteomes" id="UP000061809">
    <property type="component" value="Chromosome"/>
</dbReference>
<dbReference type="PATRIC" id="fig|246787.4.peg.2538"/>
<dbReference type="PANTHER" id="PTHR22916:SF51">
    <property type="entry name" value="GLYCOSYLTRANSFERASE EPSH-RELATED"/>
    <property type="match status" value="1"/>
</dbReference>
<proteinExistence type="predicted"/>
<reference evidence="4 5" key="1">
    <citation type="journal article" date="2015" name="Science">
        <title>Genetic determinants of in vivo fitness and diet responsiveness in multiple human gut Bacteroides.</title>
        <authorList>
            <person name="Wu M."/>
            <person name="McNulty N.P."/>
            <person name="Rodionov D.A."/>
            <person name="Khoroshkin M.S."/>
            <person name="Griffin N.W."/>
            <person name="Cheng J."/>
            <person name="Latreille P."/>
            <person name="Kerstetter R.A."/>
            <person name="Terrapon N."/>
            <person name="Henrissat B."/>
            <person name="Osterman A.L."/>
            <person name="Gordon J.I."/>
        </authorList>
    </citation>
    <scope>NUCLEOTIDE SEQUENCE [LARGE SCALE GENOMIC DNA]</scope>
    <source>
        <strain evidence="4 5">WH2</strain>
    </source>
</reference>
<accession>A0A0P0GFD3</accession>
<dbReference type="RefSeq" id="WP_029426138.1">
    <property type="nucleotide sequence ID" value="NZ_CP012801.1"/>
</dbReference>
<keyword evidence="1 4" id="KW-0328">Glycosyltransferase</keyword>
<dbReference type="CDD" id="cd00761">
    <property type="entry name" value="Glyco_tranf_GTA_type"/>
    <property type="match status" value="1"/>
</dbReference>
<dbReference type="GO" id="GO:0016758">
    <property type="term" value="F:hexosyltransferase activity"/>
    <property type="evidence" value="ECO:0007669"/>
    <property type="project" value="UniProtKB-ARBA"/>
</dbReference>
<dbReference type="EC" id="2.4.-.-" evidence="4"/>
<gene>
    <name evidence="4" type="primary">epsJ_3</name>
    <name evidence="4" type="ORF">BcellWH2_02466</name>
</gene>